<reference evidence="3 4" key="1">
    <citation type="submission" date="2018-07" db="EMBL/GenBank/DDBJ databases">
        <title>Genome sequences of Haloplanus sp. CBA1112.</title>
        <authorList>
            <person name="Kim Y.B."/>
            <person name="Roh S.W."/>
        </authorList>
    </citation>
    <scope>NUCLEOTIDE SEQUENCE [LARGE SCALE GENOMIC DNA]</scope>
    <source>
        <strain evidence="3 4">CBA1112</strain>
        <plasmid evidence="4">pcba1112-01</plasmid>
    </source>
</reference>
<dbReference type="AlphaFoldDB" id="A0A345E8I6"/>
<dbReference type="SUPFAM" id="SSF50249">
    <property type="entry name" value="Nucleic acid-binding proteins"/>
    <property type="match status" value="1"/>
</dbReference>
<keyword evidence="3" id="KW-0614">Plasmid</keyword>
<feature type="domain" description="TRAM" evidence="2">
    <location>
        <begin position="108"/>
        <end position="167"/>
    </location>
</feature>
<proteinExistence type="predicted"/>
<feature type="region of interest" description="Disordered" evidence="1">
    <location>
        <begin position="32"/>
        <end position="130"/>
    </location>
</feature>
<sequence>MDSPIPLCLCTARVEDRGGEYVVTVPKQEVELGTLDAGETYRVGLYPGPATASETTPAGTPKTAEHKPDLERSTHSGPDPETSQPTDQMQSASADPSVSPEERPDQPPVAEGEERRLQIEDVGDKGDGIARVGPGYVVFVSDTEIGQQPLVRITTVRENFAFAEVLKQ</sequence>
<dbReference type="EMBL" id="CP031147">
    <property type="protein sequence ID" value="AXG08508.1"/>
    <property type="molecule type" value="Genomic_DNA"/>
</dbReference>
<protein>
    <submittedName>
        <fullName evidence="3">TRAM domain-containing protein</fullName>
    </submittedName>
</protein>
<feature type="compositionally biased region" description="Polar residues" evidence="1">
    <location>
        <begin position="81"/>
        <end position="96"/>
    </location>
</feature>
<dbReference type="GeneID" id="37285483"/>
<evidence type="ECO:0000259" key="2">
    <source>
        <dbReference type="PROSITE" id="PS50926"/>
    </source>
</evidence>
<dbReference type="InterPro" id="IPR012340">
    <property type="entry name" value="NA-bd_OB-fold"/>
</dbReference>
<dbReference type="Pfam" id="PF01938">
    <property type="entry name" value="TRAM"/>
    <property type="match status" value="1"/>
</dbReference>
<gene>
    <name evidence="3" type="ORF">DU484_00855</name>
</gene>
<dbReference type="Proteomes" id="UP000252985">
    <property type="component" value="Plasmid pCBA1112-01"/>
</dbReference>
<dbReference type="Gene3D" id="2.40.50.140">
    <property type="entry name" value="Nucleic acid-binding proteins"/>
    <property type="match status" value="1"/>
</dbReference>
<name>A0A345E8I6_9EURY</name>
<dbReference type="InterPro" id="IPR002792">
    <property type="entry name" value="TRAM_dom"/>
</dbReference>
<evidence type="ECO:0000313" key="4">
    <source>
        <dbReference type="Proteomes" id="UP000252985"/>
    </source>
</evidence>
<evidence type="ECO:0000313" key="3">
    <source>
        <dbReference type="EMBL" id="AXG08508.1"/>
    </source>
</evidence>
<organism evidence="3 4">
    <name type="scientific">Haloplanus rubicundus</name>
    <dbReference type="NCBI Taxonomy" id="1547898"/>
    <lineage>
        <taxon>Archaea</taxon>
        <taxon>Methanobacteriati</taxon>
        <taxon>Methanobacteriota</taxon>
        <taxon>Stenosarchaea group</taxon>
        <taxon>Halobacteria</taxon>
        <taxon>Halobacteriales</taxon>
        <taxon>Haloferacaceae</taxon>
        <taxon>Haloplanus</taxon>
    </lineage>
</organism>
<dbReference type="KEGG" id="haq:DU484_00855"/>
<feature type="compositionally biased region" description="Basic and acidic residues" evidence="1">
    <location>
        <begin position="63"/>
        <end position="74"/>
    </location>
</feature>
<geneLocation type="plasmid" evidence="4">
    <name>pcba1112-01</name>
</geneLocation>
<feature type="compositionally biased region" description="Basic and acidic residues" evidence="1">
    <location>
        <begin position="112"/>
        <end position="128"/>
    </location>
</feature>
<evidence type="ECO:0000256" key="1">
    <source>
        <dbReference type="SAM" id="MobiDB-lite"/>
    </source>
</evidence>
<dbReference type="PROSITE" id="PS50926">
    <property type="entry name" value="TRAM"/>
    <property type="match status" value="1"/>
</dbReference>
<dbReference type="RefSeq" id="WP_114604832.1">
    <property type="nucleotide sequence ID" value="NZ_CP031147.1"/>
</dbReference>
<accession>A0A345E8I6</accession>